<dbReference type="PANTHER" id="PTHR30469">
    <property type="entry name" value="MULTIDRUG RESISTANCE PROTEIN MDTA"/>
    <property type="match status" value="1"/>
</dbReference>
<evidence type="ECO:0000259" key="10">
    <source>
        <dbReference type="Pfam" id="PF25917"/>
    </source>
</evidence>
<dbReference type="NCBIfam" id="TIGR01730">
    <property type="entry name" value="RND_mfp"/>
    <property type="match status" value="1"/>
</dbReference>
<dbReference type="Gene3D" id="2.40.30.170">
    <property type="match status" value="1"/>
</dbReference>
<dbReference type="Gene3D" id="2.40.420.20">
    <property type="match status" value="1"/>
</dbReference>
<name>A0A542W2P6_ZYMMB</name>
<evidence type="ECO:0000259" key="12">
    <source>
        <dbReference type="Pfam" id="PF25967"/>
    </source>
</evidence>
<dbReference type="Pfam" id="PF25944">
    <property type="entry name" value="Beta-barrel_RND"/>
    <property type="match status" value="1"/>
</dbReference>
<feature type="domain" description="Multidrug resistance protein MdtA-like barrel-sandwich hybrid" evidence="10">
    <location>
        <begin position="116"/>
        <end position="257"/>
    </location>
</feature>
<dbReference type="GO" id="GO:0015562">
    <property type="term" value="F:efflux transmembrane transporter activity"/>
    <property type="evidence" value="ECO:0007669"/>
    <property type="project" value="TreeGrafter"/>
</dbReference>
<sequence length="441" mass="47886">MHDETDGPNIPRPDDKQEKNEPSSAPSLSKKGKLKSWIICLIVIGFIFFLIAYIAHHNNTNTKKAGASHSRHGKSSKMGPPGDDGDMPITVGIVKSATADVPIVVEALGTVTPVSTITVKPQVSGYIKRILYTEGQMVKEGQPLALIDPRLYAAQLVQNEGALRRDTAQLENARIQLARDRQLGSDSIAKQDVDTQAATVHQLEGTVEADRGAVEYSKVNLGYTTIPSPVTGRVGLRPVDQGNYIAAGDSTGVAVVTSLDPIDVVFTMAQDFVPEVEKQVMTGRQLTGTAFDRTKTENLGDGWLLTLDNRIDTTSGTVKGKIRFHNSNGKLFPNQFVNIHLNVETLRHVVTVPSTAIRQADSGSYVWLVDNQRKVHRHFVTTGSSYGDNIVILKGLDINQSVVTEGGDRLIENSEVQTPAESSKEMNIKTQNNTGKTQAKS</sequence>
<evidence type="ECO:0000313" key="13">
    <source>
        <dbReference type="EMBL" id="TQL17854.1"/>
    </source>
</evidence>
<keyword evidence="5" id="KW-0997">Cell inner membrane</keyword>
<dbReference type="PANTHER" id="PTHR30469:SF12">
    <property type="entry name" value="MULTIDRUG RESISTANCE PROTEIN MDTA"/>
    <property type="match status" value="1"/>
</dbReference>
<evidence type="ECO:0000256" key="7">
    <source>
        <dbReference type="SAM" id="MobiDB-lite"/>
    </source>
</evidence>
<keyword evidence="8" id="KW-1133">Transmembrane helix</keyword>
<feature type="domain" description="Multidrug resistance protein MdtA-like alpha-helical hairpin" evidence="9">
    <location>
        <begin position="156"/>
        <end position="224"/>
    </location>
</feature>
<evidence type="ECO:0000256" key="4">
    <source>
        <dbReference type="ARBA" id="ARBA00022475"/>
    </source>
</evidence>
<protein>
    <submittedName>
        <fullName evidence="13">Multidrug efflux system membrane fusion protein</fullName>
    </submittedName>
</protein>
<feature type="transmembrane region" description="Helical" evidence="8">
    <location>
        <begin position="37"/>
        <end position="55"/>
    </location>
</feature>
<comment type="caution">
    <text evidence="13">The sequence shown here is derived from an EMBL/GenBank/DDBJ whole genome shotgun (WGS) entry which is preliminary data.</text>
</comment>
<feature type="region of interest" description="Disordered" evidence="7">
    <location>
        <begin position="1"/>
        <end position="29"/>
    </location>
</feature>
<dbReference type="Gene3D" id="1.10.287.470">
    <property type="entry name" value="Helix hairpin bin"/>
    <property type="match status" value="1"/>
</dbReference>
<dbReference type="InterPro" id="IPR006143">
    <property type="entry name" value="RND_pump_MFP"/>
</dbReference>
<feature type="compositionally biased region" description="Polar residues" evidence="7">
    <location>
        <begin position="428"/>
        <end position="441"/>
    </location>
</feature>
<keyword evidence="3" id="KW-0813">Transport</keyword>
<keyword evidence="6 8" id="KW-0472">Membrane</keyword>
<dbReference type="Pfam" id="PF25967">
    <property type="entry name" value="RND-MFP_C"/>
    <property type="match status" value="1"/>
</dbReference>
<keyword evidence="8" id="KW-0812">Transmembrane</keyword>
<evidence type="ECO:0000256" key="8">
    <source>
        <dbReference type="SAM" id="Phobius"/>
    </source>
</evidence>
<evidence type="ECO:0000256" key="6">
    <source>
        <dbReference type="ARBA" id="ARBA00023136"/>
    </source>
</evidence>
<proteinExistence type="inferred from homology"/>
<feature type="domain" description="Multidrug resistance protein MdtA-like C-terminal permuted SH3" evidence="12">
    <location>
        <begin position="349"/>
        <end position="409"/>
    </location>
</feature>
<dbReference type="Pfam" id="PF25917">
    <property type="entry name" value="BSH_RND"/>
    <property type="match status" value="1"/>
</dbReference>
<dbReference type="InterPro" id="IPR058624">
    <property type="entry name" value="MdtA-like_HH"/>
</dbReference>
<comment type="subcellular location">
    <subcellularLocation>
        <location evidence="1">Cell membrane</location>
    </subcellularLocation>
</comment>
<dbReference type="OrthoDB" id="9806939at2"/>
<dbReference type="InterPro" id="IPR058625">
    <property type="entry name" value="MdtA-like_BSH"/>
</dbReference>
<dbReference type="Pfam" id="PF25876">
    <property type="entry name" value="HH_MFP_RND"/>
    <property type="match status" value="1"/>
</dbReference>
<feature type="region of interest" description="Disordered" evidence="7">
    <location>
        <begin position="62"/>
        <end position="84"/>
    </location>
</feature>
<dbReference type="EMBL" id="VFOF01000001">
    <property type="protein sequence ID" value="TQL17854.1"/>
    <property type="molecule type" value="Genomic_DNA"/>
</dbReference>
<dbReference type="InterPro" id="IPR058627">
    <property type="entry name" value="MdtA-like_C"/>
</dbReference>
<reference evidence="13 14" key="1">
    <citation type="submission" date="2019-06" db="EMBL/GenBank/DDBJ databases">
        <title>Genome sequencing of Zymomonas mobilis strains for genetic engineering and biofuel applications.</title>
        <authorList>
            <person name="Teravest M."/>
        </authorList>
    </citation>
    <scope>NUCLEOTIDE SEQUENCE [LARGE SCALE GENOMIC DNA]</scope>
    <source>
        <strain evidence="13 14">AN0101</strain>
    </source>
</reference>
<organism evidence="13 14">
    <name type="scientific">Zymomonas mobilis</name>
    <dbReference type="NCBI Taxonomy" id="542"/>
    <lineage>
        <taxon>Bacteria</taxon>
        <taxon>Pseudomonadati</taxon>
        <taxon>Pseudomonadota</taxon>
        <taxon>Alphaproteobacteria</taxon>
        <taxon>Sphingomonadales</taxon>
        <taxon>Zymomonadaceae</taxon>
        <taxon>Zymomonas</taxon>
    </lineage>
</organism>
<dbReference type="RefSeq" id="WP_141920290.1">
    <property type="nucleotide sequence ID" value="NZ_VFOF01000001.1"/>
</dbReference>
<dbReference type="GO" id="GO:1990281">
    <property type="term" value="C:efflux pump complex"/>
    <property type="evidence" value="ECO:0007669"/>
    <property type="project" value="TreeGrafter"/>
</dbReference>
<evidence type="ECO:0000259" key="11">
    <source>
        <dbReference type="Pfam" id="PF25944"/>
    </source>
</evidence>
<evidence type="ECO:0000256" key="1">
    <source>
        <dbReference type="ARBA" id="ARBA00004236"/>
    </source>
</evidence>
<dbReference type="InterPro" id="IPR058626">
    <property type="entry name" value="MdtA-like_b-barrel"/>
</dbReference>
<dbReference type="AlphaFoldDB" id="A0A542W2P6"/>
<gene>
    <name evidence="13" type="ORF">FBY58_1460</name>
</gene>
<evidence type="ECO:0000256" key="3">
    <source>
        <dbReference type="ARBA" id="ARBA00022448"/>
    </source>
</evidence>
<dbReference type="Gene3D" id="2.40.50.100">
    <property type="match status" value="1"/>
</dbReference>
<feature type="region of interest" description="Disordered" evidence="7">
    <location>
        <begin position="415"/>
        <end position="441"/>
    </location>
</feature>
<dbReference type="Proteomes" id="UP000316887">
    <property type="component" value="Unassembled WGS sequence"/>
</dbReference>
<feature type="domain" description="Multidrug resistance protein MdtA-like beta-barrel" evidence="11">
    <location>
        <begin position="261"/>
        <end position="344"/>
    </location>
</feature>
<evidence type="ECO:0000256" key="5">
    <source>
        <dbReference type="ARBA" id="ARBA00022519"/>
    </source>
</evidence>
<comment type="similarity">
    <text evidence="2">Belongs to the membrane fusion protein (MFP) (TC 8.A.1) family.</text>
</comment>
<evidence type="ECO:0000313" key="14">
    <source>
        <dbReference type="Proteomes" id="UP000316887"/>
    </source>
</evidence>
<dbReference type="SUPFAM" id="SSF111369">
    <property type="entry name" value="HlyD-like secretion proteins"/>
    <property type="match status" value="1"/>
</dbReference>
<feature type="compositionally biased region" description="Basic and acidic residues" evidence="7">
    <location>
        <begin position="12"/>
        <end position="21"/>
    </location>
</feature>
<evidence type="ECO:0000259" key="9">
    <source>
        <dbReference type="Pfam" id="PF25876"/>
    </source>
</evidence>
<evidence type="ECO:0000256" key="2">
    <source>
        <dbReference type="ARBA" id="ARBA00009477"/>
    </source>
</evidence>
<keyword evidence="4" id="KW-1003">Cell membrane</keyword>
<accession>A0A542W2P6</accession>